<feature type="compositionally biased region" description="Polar residues" evidence="1">
    <location>
        <begin position="147"/>
        <end position="156"/>
    </location>
</feature>
<dbReference type="EnsemblMetazoa" id="ASIC015658-RA">
    <property type="protein sequence ID" value="ASIC015658-PA"/>
    <property type="gene ID" value="ASIC015658"/>
</dbReference>
<dbReference type="AlphaFoldDB" id="A0A084WB16"/>
<evidence type="ECO:0000313" key="4">
    <source>
        <dbReference type="Proteomes" id="UP000030765"/>
    </source>
</evidence>
<dbReference type="VEuPathDB" id="VectorBase:ASIC015658"/>
<dbReference type="EMBL" id="KE525331">
    <property type="protein sequence ID" value="KFB47410.1"/>
    <property type="molecule type" value="Genomic_DNA"/>
</dbReference>
<evidence type="ECO:0000313" key="3">
    <source>
        <dbReference type="EnsemblMetazoa" id="ASIC015658-PA"/>
    </source>
</evidence>
<feature type="region of interest" description="Disordered" evidence="1">
    <location>
        <begin position="1"/>
        <end position="20"/>
    </location>
</feature>
<dbReference type="Proteomes" id="UP000030765">
    <property type="component" value="Unassembled WGS sequence"/>
</dbReference>
<gene>
    <name evidence="2" type="ORF">ZHAS_00015658</name>
</gene>
<evidence type="ECO:0000256" key="1">
    <source>
        <dbReference type="SAM" id="MobiDB-lite"/>
    </source>
</evidence>
<sequence length="156" mass="17691">MVQDEAEKSTSRFSDNDRVGKCSLNAISNGKASHRVQCHPAISLFDTLSSMQPGINAELEPVNENHSLSRYNFHRHIPSHSPWRLRWKAAKVNRAHTSPFIQKTKNDSLPPPSHRESERQEIALDMHRAALEEGLGPVRFPPRPERNNNLTKETGI</sequence>
<evidence type="ECO:0000313" key="2">
    <source>
        <dbReference type="EMBL" id="KFB47410.1"/>
    </source>
</evidence>
<organism evidence="2">
    <name type="scientific">Anopheles sinensis</name>
    <name type="common">Mosquito</name>
    <dbReference type="NCBI Taxonomy" id="74873"/>
    <lineage>
        <taxon>Eukaryota</taxon>
        <taxon>Metazoa</taxon>
        <taxon>Ecdysozoa</taxon>
        <taxon>Arthropoda</taxon>
        <taxon>Hexapoda</taxon>
        <taxon>Insecta</taxon>
        <taxon>Pterygota</taxon>
        <taxon>Neoptera</taxon>
        <taxon>Endopterygota</taxon>
        <taxon>Diptera</taxon>
        <taxon>Nematocera</taxon>
        <taxon>Culicoidea</taxon>
        <taxon>Culicidae</taxon>
        <taxon>Anophelinae</taxon>
        <taxon>Anopheles</taxon>
    </lineage>
</organism>
<dbReference type="EMBL" id="ATLV01022303">
    <property type="status" value="NOT_ANNOTATED_CDS"/>
    <property type="molecule type" value="Genomic_DNA"/>
</dbReference>
<reference evidence="2 4" key="1">
    <citation type="journal article" date="2014" name="BMC Genomics">
        <title>Genome sequence of Anopheles sinensis provides insight into genetics basis of mosquito competence for malaria parasites.</title>
        <authorList>
            <person name="Zhou D."/>
            <person name="Zhang D."/>
            <person name="Ding G."/>
            <person name="Shi L."/>
            <person name="Hou Q."/>
            <person name="Ye Y."/>
            <person name="Xu Y."/>
            <person name="Zhou H."/>
            <person name="Xiong C."/>
            <person name="Li S."/>
            <person name="Yu J."/>
            <person name="Hong S."/>
            <person name="Yu X."/>
            <person name="Zou P."/>
            <person name="Chen C."/>
            <person name="Chang X."/>
            <person name="Wang W."/>
            <person name="Lv Y."/>
            <person name="Sun Y."/>
            <person name="Ma L."/>
            <person name="Shen B."/>
            <person name="Zhu C."/>
        </authorList>
    </citation>
    <scope>NUCLEOTIDE SEQUENCE [LARGE SCALE GENOMIC DNA]</scope>
</reference>
<proteinExistence type="predicted"/>
<name>A0A084WB16_ANOSI</name>
<protein>
    <submittedName>
        <fullName evidence="2 3">Malate dehydrogenase</fullName>
    </submittedName>
</protein>
<reference evidence="3" key="2">
    <citation type="submission" date="2020-05" db="UniProtKB">
        <authorList>
            <consortium name="EnsemblMetazoa"/>
        </authorList>
    </citation>
    <scope>IDENTIFICATION</scope>
</reference>
<feature type="compositionally biased region" description="Basic and acidic residues" evidence="1">
    <location>
        <begin position="113"/>
        <end position="131"/>
    </location>
</feature>
<keyword evidence="4" id="KW-1185">Reference proteome</keyword>
<accession>A0A084WB16</accession>
<feature type="region of interest" description="Disordered" evidence="1">
    <location>
        <begin position="96"/>
        <end position="156"/>
    </location>
</feature>